<gene>
    <name evidence="1" type="ORF">OO013_16985</name>
</gene>
<sequence>MNKDLSTQTPSMEIRLMKLIYFEGGRNMNNLIPLILLTFTFGCLQSQDSNSKSIKREEEIEYSPVIENVHPKAKNILDEDFYFSSVDETGPFGSDDAADTYIGLILWRKNNRNINPEKYLYKHLSEWGYPSFDLLETDIEKLQPYLSQSNMHFRYLLGTDQAILAIAFGQLYLEGEIDSEMLTLAEKALQRHLTPVMLSIWPEDYQIERKNKLLKMKKVIDKLKNLP</sequence>
<protein>
    <submittedName>
        <fullName evidence="1">Uncharacterized protein</fullName>
    </submittedName>
</protein>
<proteinExistence type="predicted"/>
<dbReference type="EMBL" id="JAPFQN010000010">
    <property type="protein sequence ID" value="MCX2745579.1"/>
    <property type="molecule type" value="Genomic_DNA"/>
</dbReference>
<dbReference type="RefSeq" id="WP_266058177.1">
    <property type="nucleotide sequence ID" value="NZ_JAPFQN010000010.1"/>
</dbReference>
<comment type="caution">
    <text evidence="1">The sequence shown here is derived from an EMBL/GenBank/DDBJ whole genome shotgun (WGS) entry which is preliminary data.</text>
</comment>
<evidence type="ECO:0000313" key="1">
    <source>
        <dbReference type="EMBL" id="MCX2745579.1"/>
    </source>
</evidence>
<accession>A0ABT3RUY2</accession>
<organism evidence="1 2">
    <name type="scientific">Mangrovivirga halotolerans</name>
    <dbReference type="NCBI Taxonomy" id="2993936"/>
    <lineage>
        <taxon>Bacteria</taxon>
        <taxon>Pseudomonadati</taxon>
        <taxon>Bacteroidota</taxon>
        <taxon>Cytophagia</taxon>
        <taxon>Cytophagales</taxon>
        <taxon>Mangrovivirgaceae</taxon>
        <taxon>Mangrovivirga</taxon>
    </lineage>
</organism>
<evidence type="ECO:0000313" key="2">
    <source>
        <dbReference type="Proteomes" id="UP001209885"/>
    </source>
</evidence>
<name>A0ABT3RUY2_9BACT</name>
<reference evidence="1 2" key="1">
    <citation type="submission" date="2022-11" db="EMBL/GenBank/DDBJ databases">
        <title>The characterization of three novel Bacteroidetes species and genomic analysis of their roles in tidal elemental geochemical cycles.</title>
        <authorList>
            <person name="Ma K."/>
        </authorList>
    </citation>
    <scope>NUCLEOTIDE SEQUENCE [LARGE SCALE GENOMIC DNA]</scope>
    <source>
        <strain evidence="1 2">M17</strain>
    </source>
</reference>
<dbReference type="Proteomes" id="UP001209885">
    <property type="component" value="Unassembled WGS sequence"/>
</dbReference>
<keyword evidence="2" id="KW-1185">Reference proteome</keyword>